<dbReference type="CDD" id="cd00761">
    <property type="entry name" value="Glyco_tranf_GTA_type"/>
    <property type="match status" value="1"/>
</dbReference>
<dbReference type="PANTHER" id="PTHR22916">
    <property type="entry name" value="GLYCOSYLTRANSFERASE"/>
    <property type="match status" value="1"/>
</dbReference>
<dbReference type="EMBL" id="MAAX01000059">
    <property type="protein sequence ID" value="OUS18695.1"/>
    <property type="molecule type" value="Genomic_DNA"/>
</dbReference>
<dbReference type="Pfam" id="PF00535">
    <property type="entry name" value="Glycos_transf_2"/>
    <property type="match status" value="1"/>
</dbReference>
<sequence>MSFQTFKNEFEKISVVENDNSVTKSPIVSVCIQTYNHVNYIEKCLDSILSQQTDFDFEIVLGDDDSKDGTRKICEKYALKYPSKIRLLYHKRANNIVIKGKPSGRFNMLYNLYTANGKYIALCEGDDYWIDECKLQKQFDFLEKHTNLIACHHWQRNAIKIGEKYVEVESPKDGYYSKHIAGVKELFANQVRLKSRTLMFKNVINISYFSYYFKDVAFGDVPLSFILGKHGHFGFINQEMAVYRITFKGVSTAGLKELGTEKFRVEHFKNWIEIWDKANIFYSFKYNKEAVDTVKFFFLKIITNSPLNFLALLNILSYNIKNRELSFLKTFPVSVYIAKTFGKMYLKKVYKTLIFKR</sequence>
<evidence type="ECO:0000259" key="1">
    <source>
        <dbReference type="Pfam" id="PF00535"/>
    </source>
</evidence>
<dbReference type="PANTHER" id="PTHR22916:SF3">
    <property type="entry name" value="UDP-GLCNAC:BETAGAL BETA-1,3-N-ACETYLGLUCOSAMINYLTRANSFERASE-LIKE PROTEIN 1"/>
    <property type="match status" value="1"/>
</dbReference>
<comment type="caution">
    <text evidence="2">The sequence shown here is derived from an EMBL/GenBank/DDBJ whole genome shotgun (WGS) entry which is preliminary data.</text>
</comment>
<gene>
    <name evidence="2" type="ORF">A9Q93_03500</name>
</gene>
<proteinExistence type="predicted"/>
<dbReference type="Gene3D" id="3.90.550.10">
    <property type="entry name" value="Spore Coat Polysaccharide Biosynthesis Protein SpsA, Chain A"/>
    <property type="match status" value="1"/>
</dbReference>
<evidence type="ECO:0000313" key="2">
    <source>
        <dbReference type="EMBL" id="OUS18695.1"/>
    </source>
</evidence>
<dbReference type="GO" id="GO:0016758">
    <property type="term" value="F:hexosyltransferase activity"/>
    <property type="evidence" value="ECO:0007669"/>
    <property type="project" value="UniProtKB-ARBA"/>
</dbReference>
<evidence type="ECO:0000313" key="3">
    <source>
        <dbReference type="Proteomes" id="UP000196102"/>
    </source>
</evidence>
<protein>
    <recommendedName>
        <fullName evidence="1">Glycosyltransferase 2-like domain-containing protein</fullName>
    </recommendedName>
</protein>
<reference evidence="3" key="1">
    <citation type="journal article" date="2017" name="Proc. Natl. Acad. Sci. U.S.A.">
        <title>Simulation of Deepwater Horizon oil plume reveals substrate specialization within a complex community of hydrocarbon-degraders.</title>
        <authorList>
            <person name="Hu P."/>
            <person name="Dubinsky E.A."/>
            <person name="Probst A.J."/>
            <person name="Wang J."/>
            <person name="Sieber C.M.K."/>
            <person name="Tom L.M."/>
            <person name="Gardinali P."/>
            <person name="Banfield J.F."/>
            <person name="Atlas R.M."/>
            <person name="Andersen G.L."/>
        </authorList>
    </citation>
    <scope>NUCLEOTIDE SEQUENCE [LARGE SCALE GENOMIC DNA]</scope>
</reference>
<dbReference type="Proteomes" id="UP000196102">
    <property type="component" value="Unassembled WGS sequence"/>
</dbReference>
<name>A0A1Z8B7Y6_9FLAO</name>
<feature type="domain" description="Glycosyltransferase 2-like" evidence="1">
    <location>
        <begin position="29"/>
        <end position="168"/>
    </location>
</feature>
<dbReference type="RefSeq" id="WP_303686000.1">
    <property type="nucleotide sequence ID" value="NZ_CAJXYO010000036.1"/>
</dbReference>
<dbReference type="SUPFAM" id="SSF53448">
    <property type="entry name" value="Nucleotide-diphospho-sugar transferases"/>
    <property type="match status" value="1"/>
</dbReference>
<organism evidence="2 3">
    <name type="scientific">Nonlabens dokdonensis</name>
    <dbReference type="NCBI Taxonomy" id="328515"/>
    <lineage>
        <taxon>Bacteria</taxon>
        <taxon>Pseudomonadati</taxon>
        <taxon>Bacteroidota</taxon>
        <taxon>Flavobacteriia</taxon>
        <taxon>Flavobacteriales</taxon>
        <taxon>Flavobacteriaceae</taxon>
        <taxon>Nonlabens</taxon>
    </lineage>
</organism>
<dbReference type="AlphaFoldDB" id="A0A1Z8B7Y6"/>
<dbReference type="InterPro" id="IPR029044">
    <property type="entry name" value="Nucleotide-diphossugar_trans"/>
</dbReference>
<dbReference type="InterPro" id="IPR001173">
    <property type="entry name" value="Glyco_trans_2-like"/>
</dbReference>
<accession>A0A1Z8B7Y6</accession>